<evidence type="ECO:0000256" key="1">
    <source>
        <dbReference type="SAM" id="SignalP"/>
    </source>
</evidence>
<accession>A0A1R1PM91</accession>
<feature type="chain" id="PRO_5013340056" evidence="1">
    <location>
        <begin position="18"/>
        <end position="186"/>
    </location>
</feature>
<dbReference type="EMBL" id="LSSK01000746">
    <property type="protein sequence ID" value="OMH82066.1"/>
    <property type="molecule type" value="Genomic_DNA"/>
</dbReference>
<protein>
    <submittedName>
        <fullName evidence="2">Uncharacterized protein</fullName>
    </submittedName>
</protein>
<comment type="caution">
    <text evidence="2">The sequence shown here is derived from an EMBL/GenBank/DDBJ whole genome shotgun (WGS) entry which is preliminary data.</text>
</comment>
<dbReference type="Proteomes" id="UP000188320">
    <property type="component" value="Unassembled WGS sequence"/>
</dbReference>
<evidence type="ECO:0000313" key="3">
    <source>
        <dbReference type="Proteomes" id="UP000188320"/>
    </source>
</evidence>
<reference evidence="3" key="1">
    <citation type="submission" date="2017-01" db="EMBL/GenBank/DDBJ databases">
        <authorList>
            <person name="Wang Y."/>
            <person name="White M."/>
            <person name="Kvist S."/>
            <person name="Moncalvo J.-M."/>
        </authorList>
    </citation>
    <scope>NUCLEOTIDE SEQUENCE [LARGE SCALE GENOMIC DNA]</scope>
    <source>
        <strain evidence="3">COL-18-3</strain>
    </source>
</reference>
<dbReference type="AlphaFoldDB" id="A0A1R1PM91"/>
<organism evidence="2 3">
    <name type="scientific">Zancudomyces culisetae</name>
    <name type="common">Gut fungus</name>
    <name type="synonym">Smittium culisetae</name>
    <dbReference type="NCBI Taxonomy" id="1213189"/>
    <lineage>
        <taxon>Eukaryota</taxon>
        <taxon>Fungi</taxon>
        <taxon>Fungi incertae sedis</taxon>
        <taxon>Zoopagomycota</taxon>
        <taxon>Kickxellomycotina</taxon>
        <taxon>Harpellomycetes</taxon>
        <taxon>Harpellales</taxon>
        <taxon>Legeriomycetaceae</taxon>
        <taxon>Zancudomyces</taxon>
    </lineage>
</organism>
<dbReference type="OrthoDB" id="5593164at2759"/>
<sequence>MLICTVVYLVILNICKGACIISNQWDTHSWGEEYQWSSMFCCDTSVQGSCKWGVVQTNALTLNISVRAGGEFYKLIKGQLNSGLVSTTTFTMNINMEVNPGRCKWVDIGTTRLNRRAEGECCWWGVSWLCSKDSTEWHRTSTNAMYAMKETDYRNGKIGRGVPIIVEEGMVTGVQEPDLADFTTSS</sequence>
<name>A0A1R1PM91_ZANCU</name>
<keyword evidence="3" id="KW-1185">Reference proteome</keyword>
<gene>
    <name evidence="2" type="ORF">AX774_g4463</name>
</gene>
<keyword evidence="1" id="KW-0732">Signal</keyword>
<evidence type="ECO:0000313" key="2">
    <source>
        <dbReference type="EMBL" id="OMH82066.1"/>
    </source>
</evidence>
<feature type="signal peptide" evidence="1">
    <location>
        <begin position="1"/>
        <end position="17"/>
    </location>
</feature>
<proteinExistence type="predicted"/>